<evidence type="ECO:0000256" key="7">
    <source>
        <dbReference type="ARBA" id="ARBA00022723"/>
    </source>
</evidence>
<comment type="caution">
    <text evidence="17">The sequence shown here is derived from an EMBL/GenBank/DDBJ whole genome shotgun (WGS) entry which is preliminary data.</text>
</comment>
<dbReference type="Pfam" id="PF01434">
    <property type="entry name" value="Peptidase_M41"/>
    <property type="match status" value="1"/>
</dbReference>
<evidence type="ECO:0000256" key="5">
    <source>
        <dbReference type="ARBA" id="ARBA00010550"/>
    </source>
</evidence>
<proteinExistence type="inferred from homology"/>
<keyword evidence="12" id="KW-0482">Metalloprotease</keyword>
<keyword evidence="14" id="KW-0472">Membrane</keyword>
<dbReference type="InterPro" id="IPR037219">
    <property type="entry name" value="Peptidase_M41-like"/>
</dbReference>
<evidence type="ECO:0000256" key="15">
    <source>
        <dbReference type="SAM" id="MobiDB-lite"/>
    </source>
</evidence>
<keyword evidence="7" id="KW-0479">Metal-binding</keyword>
<dbReference type="GO" id="GO:0005524">
    <property type="term" value="F:ATP binding"/>
    <property type="evidence" value="ECO:0007669"/>
    <property type="project" value="UniProtKB-KW"/>
</dbReference>
<dbReference type="FunFam" id="1.20.58.760:FF:000002">
    <property type="entry name" value="ATP-dependent zinc metalloprotease FtsH"/>
    <property type="match status" value="1"/>
</dbReference>
<evidence type="ECO:0000256" key="2">
    <source>
        <dbReference type="ARBA" id="ARBA00004173"/>
    </source>
</evidence>
<keyword evidence="18" id="KW-1185">Reference proteome</keyword>
<dbReference type="NCBIfam" id="TIGR01241">
    <property type="entry name" value="FtsH_fam"/>
    <property type="match status" value="1"/>
</dbReference>
<dbReference type="GO" id="GO:0016887">
    <property type="term" value="F:ATP hydrolysis activity"/>
    <property type="evidence" value="ECO:0007669"/>
    <property type="project" value="InterPro"/>
</dbReference>
<dbReference type="SMART" id="SM00382">
    <property type="entry name" value="AAA"/>
    <property type="match status" value="1"/>
</dbReference>
<dbReference type="GO" id="GO:0046872">
    <property type="term" value="F:metal ion binding"/>
    <property type="evidence" value="ECO:0007669"/>
    <property type="project" value="UniProtKB-KW"/>
</dbReference>
<feature type="domain" description="AAA+ ATPase" evidence="16">
    <location>
        <begin position="323"/>
        <end position="459"/>
    </location>
</feature>
<dbReference type="InterPro" id="IPR005936">
    <property type="entry name" value="FtsH"/>
</dbReference>
<dbReference type="FunFam" id="1.10.8.60:FF:000001">
    <property type="entry name" value="ATP-dependent zinc metalloprotease FtsH"/>
    <property type="match status" value="1"/>
</dbReference>
<dbReference type="Gene3D" id="3.40.50.300">
    <property type="entry name" value="P-loop containing nucleotide triphosphate hydrolases"/>
    <property type="match status" value="1"/>
</dbReference>
<dbReference type="CDD" id="cd19501">
    <property type="entry name" value="RecA-like_FtsH"/>
    <property type="match status" value="1"/>
</dbReference>
<dbReference type="SUPFAM" id="SSF52540">
    <property type="entry name" value="P-loop containing nucleoside triphosphate hydrolases"/>
    <property type="match status" value="1"/>
</dbReference>
<dbReference type="HAMAP" id="MF_01458">
    <property type="entry name" value="FtsH"/>
    <property type="match status" value="1"/>
</dbReference>
<dbReference type="InterPro" id="IPR003593">
    <property type="entry name" value="AAA+_ATPase"/>
</dbReference>
<name>A0A1Y2HMQ6_9FUNG</name>
<dbReference type="Proteomes" id="UP000193411">
    <property type="component" value="Unassembled WGS sequence"/>
</dbReference>
<evidence type="ECO:0000256" key="10">
    <source>
        <dbReference type="ARBA" id="ARBA00022833"/>
    </source>
</evidence>
<dbReference type="InterPro" id="IPR003959">
    <property type="entry name" value="ATPase_AAA_core"/>
</dbReference>
<dbReference type="GO" id="GO:0141164">
    <property type="term" value="P:mitochondrial protein quality control"/>
    <property type="evidence" value="ECO:0007669"/>
    <property type="project" value="UniProtKB-ARBA"/>
</dbReference>
<evidence type="ECO:0000256" key="3">
    <source>
        <dbReference type="ARBA" id="ARBA00004370"/>
    </source>
</evidence>
<dbReference type="PANTHER" id="PTHR23076">
    <property type="entry name" value="METALLOPROTEASE M41 FTSH"/>
    <property type="match status" value="1"/>
</dbReference>
<comment type="subcellular location">
    <subcellularLocation>
        <location evidence="3">Membrane</location>
    </subcellularLocation>
    <subcellularLocation>
        <location evidence="2">Mitochondrion</location>
    </subcellularLocation>
</comment>
<evidence type="ECO:0000256" key="11">
    <source>
        <dbReference type="ARBA" id="ARBA00022840"/>
    </source>
</evidence>
<evidence type="ECO:0000256" key="6">
    <source>
        <dbReference type="ARBA" id="ARBA00022670"/>
    </source>
</evidence>
<organism evidence="17 18">
    <name type="scientific">Catenaria anguillulae PL171</name>
    <dbReference type="NCBI Taxonomy" id="765915"/>
    <lineage>
        <taxon>Eukaryota</taxon>
        <taxon>Fungi</taxon>
        <taxon>Fungi incertae sedis</taxon>
        <taxon>Blastocladiomycota</taxon>
        <taxon>Blastocladiomycetes</taxon>
        <taxon>Blastocladiales</taxon>
        <taxon>Catenariaceae</taxon>
        <taxon>Catenaria</taxon>
    </lineage>
</organism>
<dbReference type="OrthoDB" id="1413014at2759"/>
<evidence type="ECO:0000256" key="1">
    <source>
        <dbReference type="ARBA" id="ARBA00001947"/>
    </source>
</evidence>
<protein>
    <submittedName>
        <fullName evidence="17">Peptidase family M41-domain-containing protein</fullName>
    </submittedName>
</protein>
<dbReference type="GO" id="GO:0004176">
    <property type="term" value="F:ATP-dependent peptidase activity"/>
    <property type="evidence" value="ECO:0007669"/>
    <property type="project" value="InterPro"/>
</dbReference>
<gene>
    <name evidence="17" type="ORF">BCR44DRAFT_60173</name>
</gene>
<keyword evidence="9" id="KW-0378">Hydrolase</keyword>
<keyword evidence="10" id="KW-0862">Zinc</keyword>
<dbReference type="GO" id="GO:0005743">
    <property type="term" value="C:mitochondrial inner membrane"/>
    <property type="evidence" value="ECO:0007669"/>
    <property type="project" value="TreeGrafter"/>
</dbReference>
<evidence type="ECO:0000256" key="4">
    <source>
        <dbReference type="ARBA" id="ARBA00010044"/>
    </source>
</evidence>
<evidence type="ECO:0000256" key="8">
    <source>
        <dbReference type="ARBA" id="ARBA00022741"/>
    </source>
</evidence>
<dbReference type="PANTHER" id="PTHR23076:SF97">
    <property type="entry name" value="ATP-DEPENDENT ZINC METALLOPROTEASE YME1L1"/>
    <property type="match status" value="1"/>
</dbReference>
<dbReference type="SUPFAM" id="SSF140990">
    <property type="entry name" value="FtsH protease domain-like"/>
    <property type="match status" value="1"/>
</dbReference>
<reference evidence="17 18" key="1">
    <citation type="submission" date="2016-07" db="EMBL/GenBank/DDBJ databases">
        <title>Pervasive Adenine N6-methylation of Active Genes in Fungi.</title>
        <authorList>
            <consortium name="DOE Joint Genome Institute"/>
            <person name="Mondo S.J."/>
            <person name="Dannebaum R.O."/>
            <person name="Kuo R.C."/>
            <person name="Labutti K."/>
            <person name="Haridas S."/>
            <person name="Kuo A."/>
            <person name="Salamov A."/>
            <person name="Ahrendt S.R."/>
            <person name="Lipzen A."/>
            <person name="Sullivan W."/>
            <person name="Andreopoulos W.B."/>
            <person name="Clum A."/>
            <person name="Lindquist E."/>
            <person name="Daum C."/>
            <person name="Ramamoorthy G.K."/>
            <person name="Gryganskyi A."/>
            <person name="Culley D."/>
            <person name="Magnuson J.K."/>
            <person name="James T.Y."/>
            <person name="O'Malley M.A."/>
            <person name="Stajich J.E."/>
            <person name="Spatafora J.W."/>
            <person name="Visel A."/>
            <person name="Grigoriev I.V."/>
        </authorList>
    </citation>
    <scope>NUCLEOTIDE SEQUENCE [LARGE SCALE GENOMIC DNA]</scope>
    <source>
        <strain evidence="17 18">PL171</strain>
    </source>
</reference>
<dbReference type="Pfam" id="PF17862">
    <property type="entry name" value="AAA_lid_3"/>
    <property type="match status" value="1"/>
</dbReference>
<dbReference type="AlphaFoldDB" id="A0A1Y2HMQ6"/>
<feature type="compositionally biased region" description="Low complexity" evidence="15">
    <location>
        <begin position="59"/>
        <end position="73"/>
    </location>
</feature>
<dbReference type="FunFam" id="3.40.50.300:FF:000175">
    <property type="entry name" value="ATP-dependent zinc metalloprotease FTSH 4"/>
    <property type="match status" value="1"/>
</dbReference>
<dbReference type="EMBL" id="MCFL01000023">
    <property type="protein sequence ID" value="ORZ35254.1"/>
    <property type="molecule type" value="Genomic_DNA"/>
</dbReference>
<evidence type="ECO:0000313" key="17">
    <source>
        <dbReference type="EMBL" id="ORZ35254.1"/>
    </source>
</evidence>
<dbReference type="GO" id="GO:0007005">
    <property type="term" value="P:mitochondrion organization"/>
    <property type="evidence" value="ECO:0007669"/>
    <property type="project" value="TreeGrafter"/>
</dbReference>
<keyword evidence="8" id="KW-0547">Nucleotide-binding</keyword>
<dbReference type="InterPro" id="IPR000642">
    <property type="entry name" value="Peptidase_M41"/>
</dbReference>
<comment type="similarity">
    <text evidence="4">In the C-terminal section; belongs to the peptidase M41 family.</text>
</comment>
<sequence>MHSHLKLASAASPAAVASRSLRLALAGHPGTLALASRSAASLARLRLPVPSLPPPPRPAALANTARHSSSSTSASASSLASLLLPNRRLERLESEAFAHPLDPAKQAAYYTELLRTHADPHRIIHRFEQYPSVAANDDAARAYVIALTRAGLADRIVPKLKTYLTAAHAAGQLSPSAAASLLGGGGGGGLGLGLGGASKDAPVHVHVVNDPSTAGGAGDFSFKRAAWSLVRTAAWAFFLLTGIGLFFDANGVFRSGGLGGPGGPGGLAGGAGGAGSSSEVDPQSMTNVHLADVAGVDEAKQDLEEIVGFLRDPAKFTALGGKMPRGVLLTGPPGTGKTMLARAVAGEAGVPFFFMSGSEFEELYVGVGARRVRELFAAARKKAPSIIFIDELDAIGGRRNPKDQSYMRQTLNQLLVELDGFSQSEGVIVMAATNFPEMLDKALIRPGRFDKHVTVPLPDVRGRMQILAVHLKNVSVDPKVDVSVIARGTPGFSGAELASLVNQAALQASRESATSIQSHHFEWAKDKMLMGAERRSAVITEESRKLTAFHEGGHALVAMYTPGAMPLHKATIMPRGRSLGMTVQLPEMDKDNYTKREYLAMIDVAMGGRAAEELVFGDENVTSGAHSDLQRATAVARKMVTELGMSEKVGLMALPDDEYEQLSTATKELVEREIRSLVEQSYVRVKGMLGKRKDELTRLANALIEFETLNEVEMAAAVKGRPIVRTPTETVKV</sequence>
<evidence type="ECO:0000256" key="13">
    <source>
        <dbReference type="ARBA" id="ARBA00023128"/>
    </source>
</evidence>
<keyword evidence="13" id="KW-0496">Mitochondrion</keyword>
<dbReference type="STRING" id="765915.A0A1Y2HMQ6"/>
<evidence type="ECO:0000256" key="14">
    <source>
        <dbReference type="ARBA" id="ARBA00023136"/>
    </source>
</evidence>
<dbReference type="GO" id="GO:0004222">
    <property type="term" value="F:metalloendopeptidase activity"/>
    <property type="evidence" value="ECO:0007669"/>
    <property type="project" value="InterPro"/>
</dbReference>
<comment type="similarity">
    <text evidence="5">In the N-terminal section; belongs to the AAA ATPase family.</text>
</comment>
<dbReference type="Gene3D" id="1.10.8.60">
    <property type="match status" value="1"/>
</dbReference>
<evidence type="ECO:0000256" key="12">
    <source>
        <dbReference type="ARBA" id="ARBA00023049"/>
    </source>
</evidence>
<keyword evidence="6" id="KW-0645">Protease</keyword>
<dbReference type="Gene3D" id="1.20.58.760">
    <property type="entry name" value="Peptidase M41"/>
    <property type="match status" value="1"/>
</dbReference>
<dbReference type="Pfam" id="PF00004">
    <property type="entry name" value="AAA"/>
    <property type="match status" value="1"/>
</dbReference>
<dbReference type="InterPro" id="IPR041569">
    <property type="entry name" value="AAA_lid_3"/>
</dbReference>
<comment type="cofactor">
    <cofactor evidence="1">
        <name>Zn(2+)</name>
        <dbReference type="ChEBI" id="CHEBI:29105"/>
    </cofactor>
</comment>
<evidence type="ECO:0000259" key="16">
    <source>
        <dbReference type="SMART" id="SM00382"/>
    </source>
</evidence>
<dbReference type="PROSITE" id="PS00674">
    <property type="entry name" value="AAA"/>
    <property type="match status" value="1"/>
</dbReference>
<evidence type="ECO:0000313" key="18">
    <source>
        <dbReference type="Proteomes" id="UP000193411"/>
    </source>
</evidence>
<keyword evidence="11" id="KW-0067">ATP-binding</keyword>
<evidence type="ECO:0000256" key="9">
    <source>
        <dbReference type="ARBA" id="ARBA00022801"/>
    </source>
</evidence>
<dbReference type="InterPro" id="IPR003960">
    <property type="entry name" value="ATPase_AAA_CS"/>
</dbReference>
<dbReference type="InterPro" id="IPR027417">
    <property type="entry name" value="P-loop_NTPase"/>
</dbReference>
<feature type="region of interest" description="Disordered" evidence="15">
    <location>
        <begin position="49"/>
        <end position="73"/>
    </location>
</feature>
<accession>A0A1Y2HMQ6</accession>